<dbReference type="EMBL" id="JBHFFA010000002">
    <property type="protein sequence ID" value="KAL2643954.1"/>
    <property type="molecule type" value="Genomic_DNA"/>
</dbReference>
<evidence type="ECO:0000313" key="1">
    <source>
        <dbReference type="EMBL" id="KAL2643954.1"/>
    </source>
</evidence>
<sequence>MEMVWFTFLLYKGRLRNVDVRKRESKVPGREFDERTKIPGECRAVVLSYDGTLKYDESGRLLAIDAWLPPSSPCSVVISELLDGRHGASDAPDCGLLIDRKFKSSRVSSLSRDKLYAKSIVLLAAACILPWWSFVVAPDYFSFLHPNEIQSNVYWCGDATYIKPVDRQFQVTFRHLHSTLRSTIFQKQTIDQLDSTSTHPNQKPCMSGRSVASKTEFCKWFSARDLTKPQLVRAVRWRRVLYRQRSFSLRVHSNQRPVRQSNPFQTTRRHSDLRHHLRQSYLLYIDRQTEGQLS</sequence>
<organism evidence="1 2">
    <name type="scientific">Riccia fluitans</name>
    <dbReference type="NCBI Taxonomy" id="41844"/>
    <lineage>
        <taxon>Eukaryota</taxon>
        <taxon>Viridiplantae</taxon>
        <taxon>Streptophyta</taxon>
        <taxon>Embryophyta</taxon>
        <taxon>Marchantiophyta</taxon>
        <taxon>Marchantiopsida</taxon>
        <taxon>Marchantiidae</taxon>
        <taxon>Marchantiales</taxon>
        <taxon>Ricciaceae</taxon>
        <taxon>Riccia</taxon>
    </lineage>
</organism>
<dbReference type="AlphaFoldDB" id="A0ABD1ZAP9"/>
<comment type="caution">
    <text evidence="1">The sequence shown here is derived from an EMBL/GenBank/DDBJ whole genome shotgun (WGS) entry which is preliminary data.</text>
</comment>
<protein>
    <submittedName>
        <fullName evidence="1">Uncharacterized protein</fullName>
    </submittedName>
</protein>
<keyword evidence="2" id="KW-1185">Reference proteome</keyword>
<accession>A0ABD1ZAP9</accession>
<reference evidence="1 2" key="1">
    <citation type="submission" date="2024-09" db="EMBL/GenBank/DDBJ databases">
        <title>Chromosome-scale assembly of Riccia fluitans.</title>
        <authorList>
            <person name="Paukszto L."/>
            <person name="Sawicki J."/>
            <person name="Karawczyk K."/>
            <person name="Piernik-Szablinska J."/>
            <person name="Szczecinska M."/>
            <person name="Mazdziarz M."/>
        </authorList>
    </citation>
    <scope>NUCLEOTIDE SEQUENCE [LARGE SCALE GENOMIC DNA]</scope>
    <source>
        <strain evidence="1">Rf_01</strain>
        <tissue evidence="1">Aerial parts of the thallus</tissue>
    </source>
</reference>
<evidence type="ECO:0000313" key="2">
    <source>
        <dbReference type="Proteomes" id="UP001605036"/>
    </source>
</evidence>
<name>A0ABD1ZAP9_9MARC</name>
<proteinExistence type="predicted"/>
<dbReference type="Proteomes" id="UP001605036">
    <property type="component" value="Unassembled WGS sequence"/>
</dbReference>
<gene>
    <name evidence="1" type="ORF">R1flu_011541</name>
</gene>